<dbReference type="Pfam" id="PF00561">
    <property type="entry name" value="Abhydrolase_1"/>
    <property type="match status" value="1"/>
</dbReference>
<dbReference type="STRING" id="1314674.A0A0D7B1W1"/>
<comment type="similarity">
    <text evidence="1">Belongs to the peptidase S33 family.</text>
</comment>
<evidence type="ECO:0000313" key="4">
    <source>
        <dbReference type="EMBL" id="KIY64159.1"/>
    </source>
</evidence>
<sequence>MVNAQRIPIPFKVDGEVFHTFVKIFGNLDAARQSSHVCGPLVVLHGGPGMSHDSMLSLADLASTTAVVMYDQLGSGESSTLAGHPNGFITIDLFIRELENVLDTFGISKRFNLLGQSWGGSLAAEFVVRRKPGGLRSLVLANASASAELRNTAVADLQALLPEHVRIKMMKVMKKKGVDSRAFKAAMLPYHKLHTCRLEEWPEEVSYSISLLDEESGKVVLNAILDGEKLSAEWDIRDRIHFMRHVPTLLINGAYDFITDEVCGPYFWGIDKVKWIRFAKSSHMPHYEERELFMELVGRWLCEVDAVT</sequence>
<dbReference type="InterPro" id="IPR029058">
    <property type="entry name" value="AB_hydrolase_fold"/>
</dbReference>
<proteinExistence type="inferred from homology"/>
<dbReference type="GO" id="GO:0008233">
    <property type="term" value="F:peptidase activity"/>
    <property type="evidence" value="ECO:0007669"/>
    <property type="project" value="InterPro"/>
</dbReference>
<dbReference type="InterPro" id="IPR002410">
    <property type="entry name" value="Peptidase_S33"/>
</dbReference>
<keyword evidence="2" id="KW-0378">Hydrolase</keyword>
<dbReference type="InterPro" id="IPR050228">
    <property type="entry name" value="Carboxylesterase_BioH"/>
</dbReference>
<evidence type="ECO:0000313" key="5">
    <source>
        <dbReference type="Proteomes" id="UP000054007"/>
    </source>
</evidence>
<dbReference type="PANTHER" id="PTHR43194:SF2">
    <property type="entry name" value="PEROXISOMAL MEMBRANE PROTEIN LPX1"/>
    <property type="match status" value="1"/>
</dbReference>
<dbReference type="SUPFAM" id="SSF53474">
    <property type="entry name" value="alpha/beta-Hydrolases"/>
    <property type="match status" value="1"/>
</dbReference>
<evidence type="ECO:0000256" key="1">
    <source>
        <dbReference type="ARBA" id="ARBA00010088"/>
    </source>
</evidence>
<dbReference type="GO" id="GO:0006508">
    <property type="term" value="P:proteolysis"/>
    <property type="evidence" value="ECO:0007669"/>
    <property type="project" value="InterPro"/>
</dbReference>
<dbReference type="InterPro" id="IPR000073">
    <property type="entry name" value="AB_hydrolase_1"/>
</dbReference>
<gene>
    <name evidence="4" type="ORF">CYLTODRAFT_425483</name>
</gene>
<dbReference type="EMBL" id="KN880651">
    <property type="protein sequence ID" value="KIY64159.1"/>
    <property type="molecule type" value="Genomic_DNA"/>
</dbReference>
<reference evidence="4 5" key="1">
    <citation type="journal article" date="2015" name="Fungal Genet. Biol.">
        <title>Evolution of novel wood decay mechanisms in Agaricales revealed by the genome sequences of Fistulina hepatica and Cylindrobasidium torrendii.</title>
        <authorList>
            <person name="Floudas D."/>
            <person name="Held B.W."/>
            <person name="Riley R."/>
            <person name="Nagy L.G."/>
            <person name="Koehler G."/>
            <person name="Ransdell A.S."/>
            <person name="Younus H."/>
            <person name="Chow J."/>
            <person name="Chiniquy J."/>
            <person name="Lipzen A."/>
            <person name="Tritt A."/>
            <person name="Sun H."/>
            <person name="Haridas S."/>
            <person name="LaButti K."/>
            <person name="Ohm R.A."/>
            <person name="Kues U."/>
            <person name="Blanchette R.A."/>
            <person name="Grigoriev I.V."/>
            <person name="Minto R.E."/>
            <person name="Hibbett D.S."/>
        </authorList>
    </citation>
    <scope>NUCLEOTIDE SEQUENCE [LARGE SCALE GENOMIC DNA]</scope>
    <source>
        <strain evidence="4 5">FP15055 ss-10</strain>
    </source>
</reference>
<organism evidence="4 5">
    <name type="scientific">Cylindrobasidium torrendii FP15055 ss-10</name>
    <dbReference type="NCBI Taxonomy" id="1314674"/>
    <lineage>
        <taxon>Eukaryota</taxon>
        <taxon>Fungi</taxon>
        <taxon>Dikarya</taxon>
        <taxon>Basidiomycota</taxon>
        <taxon>Agaricomycotina</taxon>
        <taxon>Agaricomycetes</taxon>
        <taxon>Agaricomycetidae</taxon>
        <taxon>Agaricales</taxon>
        <taxon>Marasmiineae</taxon>
        <taxon>Physalacriaceae</taxon>
        <taxon>Cylindrobasidium</taxon>
    </lineage>
</organism>
<dbReference type="OrthoDB" id="190201at2759"/>
<evidence type="ECO:0000256" key="2">
    <source>
        <dbReference type="ARBA" id="ARBA00022801"/>
    </source>
</evidence>
<name>A0A0D7B1W1_9AGAR</name>
<evidence type="ECO:0000259" key="3">
    <source>
        <dbReference type="Pfam" id="PF00561"/>
    </source>
</evidence>
<dbReference type="PIRSF" id="PIRSF005539">
    <property type="entry name" value="Pept_S33_TRI_F1"/>
    <property type="match status" value="1"/>
</dbReference>
<dbReference type="PRINTS" id="PR00793">
    <property type="entry name" value="PROAMNOPTASE"/>
</dbReference>
<keyword evidence="5" id="KW-1185">Reference proteome</keyword>
<dbReference type="Gene3D" id="3.40.50.1820">
    <property type="entry name" value="alpha/beta hydrolase"/>
    <property type="match status" value="1"/>
</dbReference>
<accession>A0A0D7B1W1</accession>
<dbReference type="InterPro" id="IPR005945">
    <property type="entry name" value="Pro_imino_pep"/>
</dbReference>
<dbReference type="AlphaFoldDB" id="A0A0D7B1W1"/>
<feature type="domain" description="AB hydrolase-1" evidence="3">
    <location>
        <begin position="40"/>
        <end position="289"/>
    </location>
</feature>
<dbReference type="PANTHER" id="PTHR43194">
    <property type="entry name" value="HYDROLASE ALPHA/BETA FOLD FAMILY"/>
    <property type="match status" value="1"/>
</dbReference>
<protein>
    <submittedName>
        <fullName evidence="4">Proline-specific peptidase</fullName>
    </submittedName>
</protein>
<dbReference type="Proteomes" id="UP000054007">
    <property type="component" value="Unassembled WGS sequence"/>
</dbReference>